<protein>
    <recommendedName>
        <fullName evidence="2">Anti-sigma K factor RskA C-terminal domain-containing protein</fullName>
    </recommendedName>
</protein>
<keyword evidence="4" id="KW-1185">Reference proteome</keyword>
<dbReference type="GO" id="GO:0016989">
    <property type="term" value="F:sigma factor antagonist activity"/>
    <property type="evidence" value="ECO:0007669"/>
    <property type="project" value="TreeGrafter"/>
</dbReference>
<accession>A0A923DZH6</accession>
<dbReference type="InterPro" id="IPR018764">
    <property type="entry name" value="RskA_C"/>
</dbReference>
<evidence type="ECO:0000259" key="2">
    <source>
        <dbReference type="Pfam" id="PF10099"/>
    </source>
</evidence>
<dbReference type="InterPro" id="IPR051474">
    <property type="entry name" value="Anti-sigma-K/W_factor"/>
</dbReference>
<dbReference type="PANTHER" id="PTHR37461:SF1">
    <property type="entry name" value="ANTI-SIGMA-K FACTOR RSKA"/>
    <property type="match status" value="1"/>
</dbReference>
<keyword evidence="1" id="KW-0472">Membrane</keyword>
<keyword evidence="1" id="KW-1133">Transmembrane helix</keyword>
<gene>
    <name evidence="3" type="ORF">GM921_09115</name>
</gene>
<dbReference type="EMBL" id="WNXD01000002">
    <property type="protein sequence ID" value="MBB2145643.1"/>
    <property type="molecule type" value="Genomic_DNA"/>
</dbReference>
<keyword evidence="1" id="KW-0812">Transmembrane</keyword>
<proteinExistence type="predicted"/>
<reference evidence="3" key="1">
    <citation type="submission" date="2019-11" db="EMBL/GenBank/DDBJ databases">
        <title>Description of Pedobacter sp. LMG 31464T.</title>
        <authorList>
            <person name="Carlier A."/>
            <person name="Qi S."/>
            <person name="Vandamme P."/>
        </authorList>
    </citation>
    <scope>NUCLEOTIDE SEQUENCE</scope>
    <source>
        <strain evidence="3">LMG 31464</strain>
    </source>
</reference>
<comment type="caution">
    <text evidence="3">The sequence shown here is derived from an EMBL/GenBank/DDBJ whole genome shotgun (WGS) entry which is preliminary data.</text>
</comment>
<sequence>MEEVKAYIESGILELYVLGQLTAQECSEVEAMAAKHAEVKAEILAIELAMESYALENAITPSAALEDKIVAQLNPTTTDKIKAEPKIVPLYEGANDGKIKILRFALVACVALLVISIAALISVYNKLNSAHDEIASLSTQRDQFATTVSKLEFNKAGMENRIAMTETNEWATVKLAGVKNSPKANMLVYWNKTNKNILINYAAMDLPKTDQSHEYQLWALVDGKPVSLGVFGDNAKEAVKQMETIEKAQAFAVTIEPMGGSQNPTMEKMVVMGGVTI</sequence>
<dbReference type="GO" id="GO:0005886">
    <property type="term" value="C:plasma membrane"/>
    <property type="evidence" value="ECO:0007669"/>
    <property type="project" value="InterPro"/>
</dbReference>
<dbReference type="AlphaFoldDB" id="A0A923DZH6"/>
<dbReference type="Pfam" id="PF10099">
    <property type="entry name" value="RskA_C"/>
    <property type="match status" value="1"/>
</dbReference>
<feature type="transmembrane region" description="Helical" evidence="1">
    <location>
        <begin position="104"/>
        <end position="124"/>
    </location>
</feature>
<evidence type="ECO:0000313" key="3">
    <source>
        <dbReference type="EMBL" id="MBB2145643.1"/>
    </source>
</evidence>
<dbReference type="RefSeq" id="WP_182922343.1">
    <property type="nucleotide sequence ID" value="NZ_WNXD01000002.1"/>
</dbReference>
<name>A0A923DZH6_9SPHI</name>
<organism evidence="3 4">
    <name type="scientific">Pedobacter planticolens</name>
    <dbReference type="NCBI Taxonomy" id="2679964"/>
    <lineage>
        <taxon>Bacteria</taxon>
        <taxon>Pseudomonadati</taxon>
        <taxon>Bacteroidota</taxon>
        <taxon>Sphingobacteriia</taxon>
        <taxon>Sphingobacteriales</taxon>
        <taxon>Sphingobacteriaceae</taxon>
        <taxon>Pedobacter</taxon>
    </lineage>
</organism>
<dbReference type="GO" id="GO:0006417">
    <property type="term" value="P:regulation of translation"/>
    <property type="evidence" value="ECO:0007669"/>
    <property type="project" value="TreeGrafter"/>
</dbReference>
<evidence type="ECO:0000256" key="1">
    <source>
        <dbReference type="SAM" id="Phobius"/>
    </source>
</evidence>
<dbReference type="PANTHER" id="PTHR37461">
    <property type="entry name" value="ANTI-SIGMA-K FACTOR RSKA"/>
    <property type="match status" value="1"/>
</dbReference>
<evidence type="ECO:0000313" key="4">
    <source>
        <dbReference type="Proteomes" id="UP000601055"/>
    </source>
</evidence>
<dbReference type="Proteomes" id="UP000601055">
    <property type="component" value="Unassembled WGS sequence"/>
</dbReference>
<feature type="domain" description="Anti-sigma K factor RskA C-terminal" evidence="2">
    <location>
        <begin position="107"/>
        <end position="265"/>
    </location>
</feature>